<dbReference type="RefSeq" id="WP_004096185.1">
    <property type="nucleotide sequence ID" value="NZ_AFGF01000107.1"/>
</dbReference>
<name>F7NKB4_9FIRM</name>
<keyword evidence="2" id="KW-1185">Reference proteome</keyword>
<dbReference type="Proteomes" id="UP000003240">
    <property type="component" value="Unassembled WGS sequence"/>
</dbReference>
<sequence>MKLRYKAPEWMTKEQIEQLNDVAKFWGLGMMECMLNEMIRRHEVALAIKQRQAKEEHDG</sequence>
<evidence type="ECO:0000313" key="1">
    <source>
        <dbReference type="EMBL" id="EGO63555.1"/>
    </source>
</evidence>
<dbReference type="STRING" id="1009370.ALO_12636"/>
<organism evidence="1 2">
    <name type="scientific">Acetonema longum DSM 6540</name>
    <dbReference type="NCBI Taxonomy" id="1009370"/>
    <lineage>
        <taxon>Bacteria</taxon>
        <taxon>Bacillati</taxon>
        <taxon>Bacillota</taxon>
        <taxon>Negativicutes</taxon>
        <taxon>Acetonemataceae</taxon>
        <taxon>Acetonema</taxon>
    </lineage>
</organism>
<accession>F7NKB4</accession>
<comment type="caution">
    <text evidence="1">The sequence shown here is derived from an EMBL/GenBank/DDBJ whole genome shotgun (WGS) entry which is preliminary data.</text>
</comment>
<evidence type="ECO:0008006" key="3">
    <source>
        <dbReference type="Google" id="ProtNLM"/>
    </source>
</evidence>
<reference evidence="1 2" key="1">
    <citation type="journal article" date="2011" name="EMBO J.">
        <title>Structural diversity of bacterial flagellar motors.</title>
        <authorList>
            <person name="Chen S."/>
            <person name="Beeby M."/>
            <person name="Murphy G.E."/>
            <person name="Leadbetter J.R."/>
            <person name="Hendrixson D.R."/>
            <person name="Briegel A."/>
            <person name="Li Z."/>
            <person name="Shi J."/>
            <person name="Tocheva E.I."/>
            <person name="Muller A."/>
            <person name="Dobro M.J."/>
            <person name="Jensen G.J."/>
        </authorList>
    </citation>
    <scope>NUCLEOTIDE SEQUENCE [LARGE SCALE GENOMIC DNA]</scope>
    <source>
        <strain evidence="1 2">DSM 6540</strain>
    </source>
</reference>
<proteinExistence type="predicted"/>
<dbReference type="AlphaFoldDB" id="F7NKB4"/>
<gene>
    <name evidence="1" type="ORF">ALO_12636</name>
</gene>
<evidence type="ECO:0000313" key="2">
    <source>
        <dbReference type="Proteomes" id="UP000003240"/>
    </source>
</evidence>
<protein>
    <recommendedName>
        <fullName evidence="3">Phage protein</fullName>
    </recommendedName>
</protein>
<dbReference type="EMBL" id="AFGF01000107">
    <property type="protein sequence ID" value="EGO63555.1"/>
    <property type="molecule type" value="Genomic_DNA"/>
</dbReference>